<dbReference type="SMART" id="SM00248">
    <property type="entry name" value="ANK"/>
    <property type="match status" value="5"/>
</dbReference>
<feature type="repeat" description="ANK" evidence="3">
    <location>
        <begin position="152"/>
        <end position="184"/>
    </location>
</feature>
<evidence type="ECO:0000256" key="3">
    <source>
        <dbReference type="PROSITE-ProRule" id="PRU00023"/>
    </source>
</evidence>
<dbReference type="Proteomes" id="UP001155280">
    <property type="component" value="Unassembled WGS sequence"/>
</dbReference>
<keyword evidence="6" id="KW-1185">Reference proteome</keyword>
<dbReference type="Pfam" id="PF12796">
    <property type="entry name" value="Ank_2"/>
    <property type="match status" value="2"/>
</dbReference>
<evidence type="ECO:0000256" key="1">
    <source>
        <dbReference type="ARBA" id="ARBA00022737"/>
    </source>
</evidence>
<dbReference type="EMBL" id="JANCNS010000001">
    <property type="protein sequence ID" value="MCP9198837.1"/>
    <property type="molecule type" value="Genomic_DNA"/>
</dbReference>
<dbReference type="InterPro" id="IPR036770">
    <property type="entry name" value="Ankyrin_rpt-contain_sf"/>
</dbReference>
<feature type="chain" id="PRO_5040729369" evidence="4">
    <location>
        <begin position="20"/>
        <end position="242"/>
    </location>
</feature>
<dbReference type="SUPFAM" id="SSF48403">
    <property type="entry name" value="Ankyrin repeat"/>
    <property type="match status" value="1"/>
</dbReference>
<dbReference type="AlphaFoldDB" id="A0A9X2KV56"/>
<sequence>MKKRLSLLVFLLVTISTFSQELFEAVDNEDYEKVKSLLEQENDPLEYSSTGLFPLWRATADNNYEISKLLIAHGADVNQEINVPPSTSTPIEIPCQEGYFEIVKLLVENGADVNHVGFRGFTPIRIAAMNDNLEIVKFLAASGANIDARAMDGATPLEHAASKGHFEVVKFLVQQGANVNNVDEEGDFPIGEAAKYGYLDIIDLLIENNADLNLKNADNKNAYTLAKERGQRKAAKLIKEYM</sequence>
<evidence type="ECO:0000313" key="6">
    <source>
        <dbReference type="Proteomes" id="UP001155280"/>
    </source>
</evidence>
<dbReference type="PANTHER" id="PTHR24171">
    <property type="entry name" value="ANKYRIN REPEAT DOMAIN-CONTAINING PROTEIN 39-RELATED"/>
    <property type="match status" value="1"/>
</dbReference>
<evidence type="ECO:0000256" key="4">
    <source>
        <dbReference type="SAM" id="SignalP"/>
    </source>
</evidence>
<feature type="repeat" description="ANK" evidence="3">
    <location>
        <begin position="185"/>
        <end position="217"/>
    </location>
</feature>
<protein>
    <submittedName>
        <fullName evidence="5">Ankyrin repeat domain-containing protein</fullName>
    </submittedName>
</protein>
<dbReference type="RefSeq" id="WP_241550838.1">
    <property type="nucleotide sequence ID" value="NZ_JANCNS010000001.1"/>
</dbReference>
<evidence type="ECO:0000313" key="5">
    <source>
        <dbReference type="EMBL" id="MCP9198837.1"/>
    </source>
</evidence>
<feature type="repeat" description="ANK" evidence="3">
    <location>
        <begin position="86"/>
        <end position="118"/>
    </location>
</feature>
<gene>
    <name evidence="5" type="ORF">MKO06_02895</name>
</gene>
<reference evidence="5" key="1">
    <citation type="submission" date="2022-07" db="EMBL/GenBank/DDBJ databases">
        <title>Gramela sediminis sp. nov., isolated from deep-sea sediment of the Indian Ocean.</title>
        <authorList>
            <person name="Shi H."/>
        </authorList>
    </citation>
    <scope>NUCLEOTIDE SEQUENCE</scope>
    <source>
        <strain evidence="5">GC03-9</strain>
    </source>
</reference>
<organism evidence="5 6">
    <name type="scientific">Christiangramia oceanisediminis</name>
    <dbReference type="NCBI Taxonomy" id="2920386"/>
    <lineage>
        <taxon>Bacteria</taxon>
        <taxon>Pseudomonadati</taxon>
        <taxon>Bacteroidota</taxon>
        <taxon>Flavobacteriia</taxon>
        <taxon>Flavobacteriales</taxon>
        <taxon>Flavobacteriaceae</taxon>
        <taxon>Christiangramia</taxon>
    </lineage>
</organism>
<proteinExistence type="predicted"/>
<feature type="signal peptide" evidence="4">
    <location>
        <begin position="1"/>
        <end position="19"/>
    </location>
</feature>
<dbReference type="Pfam" id="PF00023">
    <property type="entry name" value="Ank"/>
    <property type="match status" value="1"/>
</dbReference>
<comment type="caution">
    <text evidence="5">The sequence shown here is derived from an EMBL/GenBank/DDBJ whole genome shotgun (WGS) entry which is preliminary data.</text>
</comment>
<keyword evidence="2 3" id="KW-0040">ANK repeat</keyword>
<evidence type="ECO:0000256" key="2">
    <source>
        <dbReference type="ARBA" id="ARBA00023043"/>
    </source>
</evidence>
<dbReference type="PROSITE" id="PS50297">
    <property type="entry name" value="ANK_REP_REGION"/>
    <property type="match status" value="5"/>
</dbReference>
<dbReference type="PRINTS" id="PR01415">
    <property type="entry name" value="ANKYRIN"/>
</dbReference>
<dbReference type="InterPro" id="IPR002110">
    <property type="entry name" value="Ankyrin_rpt"/>
</dbReference>
<dbReference type="PROSITE" id="PS50088">
    <property type="entry name" value="ANK_REPEAT"/>
    <property type="match status" value="5"/>
</dbReference>
<feature type="repeat" description="ANK" evidence="3">
    <location>
        <begin position="119"/>
        <end position="151"/>
    </location>
</feature>
<keyword evidence="4" id="KW-0732">Signal</keyword>
<keyword evidence="1" id="KW-0677">Repeat</keyword>
<name>A0A9X2KV56_9FLAO</name>
<dbReference type="PANTHER" id="PTHR24171:SF10">
    <property type="entry name" value="ANKYRIN REPEAT DOMAIN-CONTAINING PROTEIN 29-LIKE"/>
    <property type="match status" value="1"/>
</dbReference>
<accession>A0A9X2KV56</accession>
<feature type="repeat" description="ANK" evidence="3">
    <location>
        <begin position="50"/>
        <end position="82"/>
    </location>
</feature>
<dbReference type="Gene3D" id="1.25.40.20">
    <property type="entry name" value="Ankyrin repeat-containing domain"/>
    <property type="match status" value="1"/>
</dbReference>